<evidence type="ECO:0000313" key="2">
    <source>
        <dbReference type="EMBL" id="PXX54914.1"/>
    </source>
</evidence>
<dbReference type="GO" id="GO:0005975">
    <property type="term" value="P:carbohydrate metabolic process"/>
    <property type="evidence" value="ECO:0007669"/>
    <property type="project" value="InterPro"/>
</dbReference>
<dbReference type="PROSITE" id="PS01054">
    <property type="entry name" value="TRANSALDOLASE_1"/>
    <property type="match status" value="1"/>
</dbReference>
<dbReference type="Gene3D" id="3.20.20.70">
    <property type="entry name" value="Aldolase class I"/>
    <property type="match status" value="1"/>
</dbReference>
<dbReference type="EMBL" id="QJKF01000022">
    <property type="protein sequence ID" value="PXX54914.1"/>
    <property type="molecule type" value="Genomic_DNA"/>
</dbReference>
<sequence length="418" mass="46883">MRALSDAIDPSEDTGNSTVLKRIQATHDDLELWWDSPLTEYETWASEYLAESANPEERSLRGQIIDEFFDPAADSSKKFLLRGVTTNPSLVSKSVLDHAAEWRSRISRLMADNDCTDTDQLLRLVQREVVARTARMLLPLWRSSGGRYGWVSAQTDPRYTLDADAMVEHGVYLADISPNVMVKIPGSMAGYEAMSQLVAQGISINNTLSYTVPQFTRLADIVNNQKRPAGHPWRAVITHMIGRYGASGTLDEQAKRRGLQMELDDIRWAEVAIVKHIQNTIQPLSPDVKMLLSSLQVDINPDTGRAQCPHIAETCGCSIVYTLKPDVVRSLIDTDYQKIDFLGHGMADPIPTSVHNRLMKLPYFRAAIDPEGLDEKEFHNHPSFVSTYEEILRNHSRLQDFVAHAVETARNGKTQIAV</sequence>
<proteinExistence type="predicted"/>
<organism evidence="2 3">
    <name type="scientific">Nocardia tenerifensis</name>
    <dbReference type="NCBI Taxonomy" id="228006"/>
    <lineage>
        <taxon>Bacteria</taxon>
        <taxon>Bacillati</taxon>
        <taxon>Actinomycetota</taxon>
        <taxon>Actinomycetes</taxon>
        <taxon>Mycobacteriales</taxon>
        <taxon>Nocardiaceae</taxon>
        <taxon>Nocardia</taxon>
    </lineage>
</organism>
<accession>A0A318JTE3</accession>
<evidence type="ECO:0000256" key="1">
    <source>
        <dbReference type="ARBA" id="ARBA00023270"/>
    </source>
</evidence>
<name>A0A318JTE3_9NOCA</name>
<protein>
    <submittedName>
        <fullName evidence="2">Transaldolase</fullName>
    </submittedName>
</protein>
<dbReference type="RefSeq" id="WP_040742768.1">
    <property type="nucleotide sequence ID" value="NZ_QJKF01000022.1"/>
</dbReference>
<dbReference type="Pfam" id="PF00923">
    <property type="entry name" value="TAL_FSA"/>
    <property type="match status" value="1"/>
</dbReference>
<dbReference type="PANTHER" id="PTHR10683">
    <property type="entry name" value="TRANSALDOLASE"/>
    <property type="match status" value="1"/>
</dbReference>
<evidence type="ECO:0000313" key="3">
    <source>
        <dbReference type="Proteomes" id="UP000247569"/>
    </source>
</evidence>
<keyword evidence="1" id="KW-0704">Schiff base</keyword>
<keyword evidence="3" id="KW-1185">Reference proteome</keyword>
<reference evidence="2 3" key="1">
    <citation type="submission" date="2018-05" db="EMBL/GenBank/DDBJ databases">
        <title>Genomic Encyclopedia of Type Strains, Phase IV (KMG-IV): sequencing the most valuable type-strain genomes for metagenomic binning, comparative biology and taxonomic classification.</title>
        <authorList>
            <person name="Goeker M."/>
        </authorList>
    </citation>
    <scope>NUCLEOTIDE SEQUENCE [LARGE SCALE GENOMIC DNA]</scope>
    <source>
        <strain evidence="2 3">DSM 44704</strain>
    </source>
</reference>
<comment type="caution">
    <text evidence="2">The sequence shown here is derived from an EMBL/GenBank/DDBJ whole genome shotgun (WGS) entry which is preliminary data.</text>
</comment>
<dbReference type="SUPFAM" id="SSF51569">
    <property type="entry name" value="Aldolase"/>
    <property type="match status" value="1"/>
</dbReference>
<dbReference type="InterPro" id="IPR018225">
    <property type="entry name" value="Transaldolase_AS"/>
</dbReference>
<dbReference type="InterPro" id="IPR001585">
    <property type="entry name" value="TAL/FSA"/>
</dbReference>
<dbReference type="Proteomes" id="UP000247569">
    <property type="component" value="Unassembled WGS sequence"/>
</dbReference>
<dbReference type="InterPro" id="IPR013785">
    <property type="entry name" value="Aldolase_TIM"/>
</dbReference>
<gene>
    <name evidence="2" type="ORF">DFR70_12255</name>
</gene>
<dbReference type="OrthoDB" id="9809101at2"/>
<dbReference type="AlphaFoldDB" id="A0A318JTE3"/>